<evidence type="ECO:0000313" key="5">
    <source>
        <dbReference type="EMBL" id="KAK9065611.1"/>
    </source>
</evidence>
<dbReference type="PROSITE" id="PS00086">
    <property type="entry name" value="CYTOCHROME_P450"/>
    <property type="match status" value="1"/>
</dbReference>
<dbReference type="Proteomes" id="UP001408789">
    <property type="component" value="Unassembled WGS sequence"/>
</dbReference>
<dbReference type="GO" id="GO:0016705">
    <property type="term" value="F:oxidoreductase activity, acting on paired donors, with incorporation or reduction of molecular oxygen"/>
    <property type="evidence" value="ECO:0007669"/>
    <property type="project" value="InterPro"/>
</dbReference>
<comment type="cofactor">
    <cofactor evidence="2">
        <name>heme</name>
        <dbReference type="ChEBI" id="CHEBI:30413"/>
    </cofactor>
</comment>
<dbReference type="CDD" id="cd11073">
    <property type="entry name" value="CYP76-like"/>
    <property type="match status" value="1"/>
</dbReference>
<dbReference type="FunFam" id="1.10.630.10:FF:000207">
    <property type="entry name" value="Putative cytochrome P450 superfamily protein"/>
    <property type="match status" value="1"/>
</dbReference>
<evidence type="ECO:0008006" key="7">
    <source>
        <dbReference type="Google" id="ProtNLM"/>
    </source>
</evidence>
<dbReference type="PANTHER" id="PTHR47951:SF3">
    <property type="entry name" value="CYTOCHROME P450, FAMILY 706, SUBFAMILY A, POLYPEPTIDE 4"/>
    <property type="match status" value="1"/>
</dbReference>
<dbReference type="GO" id="GO:0005506">
    <property type="term" value="F:iron ion binding"/>
    <property type="evidence" value="ECO:0007669"/>
    <property type="project" value="InterPro"/>
</dbReference>
<evidence type="ECO:0000313" key="6">
    <source>
        <dbReference type="Proteomes" id="UP001408789"/>
    </source>
</evidence>
<evidence type="ECO:0000256" key="1">
    <source>
        <dbReference type="ARBA" id="ARBA00023002"/>
    </source>
</evidence>
<evidence type="ECO:0000256" key="4">
    <source>
        <dbReference type="SAM" id="Phobius"/>
    </source>
</evidence>
<name>A0AAP0GXT2_9ASTR</name>
<evidence type="ECO:0000256" key="2">
    <source>
        <dbReference type="PIRSR" id="PIRSR602401-1"/>
    </source>
</evidence>
<dbReference type="GO" id="GO:0020037">
    <property type="term" value="F:heme binding"/>
    <property type="evidence" value="ECO:0007669"/>
    <property type="project" value="InterPro"/>
</dbReference>
<keyword evidence="1 3" id="KW-0560">Oxidoreductase</keyword>
<organism evidence="5 6">
    <name type="scientific">Deinandra increscens subsp. villosa</name>
    <dbReference type="NCBI Taxonomy" id="3103831"/>
    <lineage>
        <taxon>Eukaryota</taxon>
        <taxon>Viridiplantae</taxon>
        <taxon>Streptophyta</taxon>
        <taxon>Embryophyta</taxon>
        <taxon>Tracheophyta</taxon>
        <taxon>Spermatophyta</taxon>
        <taxon>Magnoliopsida</taxon>
        <taxon>eudicotyledons</taxon>
        <taxon>Gunneridae</taxon>
        <taxon>Pentapetalae</taxon>
        <taxon>asterids</taxon>
        <taxon>campanulids</taxon>
        <taxon>Asterales</taxon>
        <taxon>Asteraceae</taxon>
        <taxon>Asteroideae</taxon>
        <taxon>Heliantheae alliance</taxon>
        <taxon>Madieae</taxon>
        <taxon>Madiinae</taxon>
        <taxon>Deinandra</taxon>
    </lineage>
</organism>
<comment type="caution">
    <text evidence="5">The sequence shown here is derived from an EMBL/GenBank/DDBJ whole genome shotgun (WGS) entry which is preliminary data.</text>
</comment>
<feature type="binding site" description="axial binding residue" evidence="2">
    <location>
        <position position="457"/>
    </location>
    <ligand>
        <name>heme</name>
        <dbReference type="ChEBI" id="CHEBI:30413"/>
    </ligand>
    <ligandPart>
        <name>Fe</name>
        <dbReference type="ChEBI" id="CHEBI:18248"/>
    </ligandPart>
</feature>
<keyword evidence="6" id="KW-1185">Reference proteome</keyword>
<gene>
    <name evidence="5" type="ORF">SSX86_015012</name>
</gene>
<dbReference type="InterPro" id="IPR002401">
    <property type="entry name" value="Cyt_P450_E_grp-I"/>
</dbReference>
<keyword evidence="4" id="KW-1133">Transmembrane helix</keyword>
<dbReference type="Gene3D" id="1.10.630.10">
    <property type="entry name" value="Cytochrome P450"/>
    <property type="match status" value="1"/>
</dbReference>
<dbReference type="InterPro" id="IPR001128">
    <property type="entry name" value="Cyt_P450"/>
</dbReference>
<keyword evidence="2 3" id="KW-0479">Metal-binding</keyword>
<protein>
    <recommendedName>
        <fullName evidence="7">Cytochrome P450</fullName>
    </recommendedName>
</protein>
<dbReference type="PRINTS" id="PR00385">
    <property type="entry name" value="P450"/>
</dbReference>
<dbReference type="InterPro" id="IPR017972">
    <property type="entry name" value="Cyt_P450_CS"/>
</dbReference>
<dbReference type="GO" id="GO:0004497">
    <property type="term" value="F:monooxygenase activity"/>
    <property type="evidence" value="ECO:0007669"/>
    <property type="project" value="UniProtKB-KW"/>
</dbReference>
<dbReference type="PANTHER" id="PTHR47951">
    <property type="entry name" value="OS08G0547900 PROTEIN"/>
    <property type="match status" value="1"/>
</dbReference>
<dbReference type="EMBL" id="JBCNJP010000016">
    <property type="protein sequence ID" value="KAK9065611.1"/>
    <property type="molecule type" value="Genomic_DNA"/>
</dbReference>
<dbReference type="SUPFAM" id="SSF48264">
    <property type="entry name" value="Cytochrome P450"/>
    <property type="match status" value="1"/>
</dbReference>
<proteinExistence type="inferred from homology"/>
<accession>A0AAP0GXT2</accession>
<dbReference type="AlphaFoldDB" id="A0AAP0GXT2"/>
<dbReference type="Pfam" id="PF00067">
    <property type="entry name" value="p450"/>
    <property type="match status" value="1"/>
</dbReference>
<feature type="transmembrane region" description="Helical" evidence="4">
    <location>
        <begin position="21"/>
        <end position="41"/>
    </location>
</feature>
<comment type="similarity">
    <text evidence="3">Belongs to the cytochrome P450 family.</text>
</comment>
<sequence length="519" mass="59015">MSKLVFAAISGWWGSMNKDQEILIITTILLLSVISYLVWILTKKPLSSLPPGPPSLPLFGNLLSLDPELHSYFASVAKAYGPISRLWLGQKLGILITSPELAREVLKLNDTIFANRDVPVAGKEITYGGNDIVWSPYGDQWRMLRKICVREMLGNQVLDSVYSLRRKEIRNTVRYLYDHAGSPVNVGEQMFLTVLNVITGMMWGGTVKPEDRERLGGEFQQVINEITGYLGMPNLSDFYPGLAPFDLQGVKRKMKVLVNRFDVIFEEMIDQRRKMINDDVKSKDFLQYLLQFKDDGDSNPTFTMTHLKALLMDMVVGGTETTSNTVEFALAEMMNQPDILRKAQYEIEMVVGKENIVEESHINKLPYLHAIMKETLRLHPTLPLLIPHCPSESCMIGGYTVPKGARVFVNVWAIHRDPAIWENPLEFRPQRFLDGKYWDYTGNDYTYFPFGSGRRICAGTAMAERMFMLLLGSIIHLFDWELGQGKKHDLSEKFGIVLKKKVALMAIPTPRLSNSAMYE</sequence>
<dbReference type="InterPro" id="IPR036396">
    <property type="entry name" value="Cyt_P450_sf"/>
</dbReference>
<keyword evidence="2 3" id="KW-0408">Iron</keyword>
<keyword evidence="2 3" id="KW-0349">Heme</keyword>
<keyword evidence="3" id="KW-0503">Monooxygenase</keyword>
<keyword evidence="4" id="KW-0472">Membrane</keyword>
<reference evidence="5 6" key="1">
    <citation type="submission" date="2024-04" db="EMBL/GenBank/DDBJ databases">
        <title>The reference genome of an endangered Asteraceae, Deinandra increscens subsp. villosa, native to the Central Coast of California.</title>
        <authorList>
            <person name="Guilliams M."/>
            <person name="Hasenstab-Lehman K."/>
            <person name="Meyer R."/>
            <person name="Mcevoy S."/>
        </authorList>
    </citation>
    <scope>NUCLEOTIDE SEQUENCE [LARGE SCALE GENOMIC DNA]</scope>
    <source>
        <tissue evidence="5">Leaf</tissue>
    </source>
</reference>
<dbReference type="PRINTS" id="PR00463">
    <property type="entry name" value="EP450I"/>
</dbReference>
<evidence type="ECO:0000256" key="3">
    <source>
        <dbReference type="RuleBase" id="RU000461"/>
    </source>
</evidence>
<keyword evidence="4" id="KW-0812">Transmembrane</keyword>